<accession>A0A1F7W2B5</accession>
<feature type="domain" description="DUF3048" evidence="2">
    <location>
        <begin position="66"/>
        <end position="207"/>
    </location>
</feature>
<dbReference type="InterPro" id="IPR021416">
    <property type="entry name" value="DUF3048_N"/>
</dbReference>
<sequence length="358" mass="40565">MFQKIIHKRDHTRASQKQFWLRVGVGIALVFLIALTSWFTFGRQKGSSGTSSSAPVSAGSEFQDPLTGVRVDQIHANQQVYGVMIDENRDARPQSGIDQAFLVIEAPVEAGIPRLLAFFSEDQSVDKIGPVRSARPYFIDWALEFDALYTHVGGSNEALEKIKNGATFDLNEFWNGPQFWRATDRYAPHNTYTSTELLHAYVEKKQTSGRTTRPLYGVWKFKTVASESVFPQRLSVRYVVPDYVFSWVYSVADKVYVRMEEDQPIKTKEGNEIHADNIAIVITDVEVIDAIGRRSIRTTGEGDAYVFQDGKKIQAVWKKPAASERLRFFTKEGNEIEMNPGKTWIEVIEDDSQLIVQP</sequence>
<dbReference type="Pfam" id="PF11258">
    <property type="entry name" value="DUF3048"/>
    <property type="match status" value="1"/>
</dbReference>
<feature type="transmembrane region" description="Helical" evidence="1">
    <location>
        <begin position="20"/>
        <end position="41"/>
    </location>
</feature>
<evidence type="ECO:0008006" key="6">
    <source>
        <dbReference type="Google" id="ProtNLM"/>
    </source>
</evidence>
<name>A0A1F7W2B5_9BACT</name>
<dbReference type="EMBL" id="MGFD01000061">
    <property type="protein sequence ID" value="OGL96953.1"/>
    <property type="molecule type" value="Genomic_DNA"/>
</dbReference>
<evidence type="ECO:0000313" key="5">
    <source>
        <dbReference type="Proteomes" id="UP000177331"/>
    </source>
</evidence>
<evidence type="ECO:0000259" key="2">
    <source>
        <dbReference type="Pfam" id="PF11258"/>
    </source>
</evidence>
<evidence type="ECO:0000313" key="4">
    <source>
        <dbReference type="EMBL" id="OGL96953.1"/>
    </source>
</evidence>
<feature type="domain" description="DUF3048" evidence="3">
    <location>
        <begin position="236"/>
        <end position="345"/>
    </location>
</feature>
<dbReference type="AlphaFoldDB" id="A0A1F7W2B5"/>
<keyword evidence="1" id="KW-0812">Transmembrane</keyword>
<dbReference type="InterPro" id="IPR035328">
    <property type="entry name" value="DUF3048_C"/>
</dbReference>
<organism evidence="4 5">
    <name type="scientific">Candidatus Uhrbacteria bacterium RIFOXYB2_FULL_45_11</name>
    <dbReference type="NCBI Taxonomy" id="1802421"/>
    <lineage>
        <taxon>Bacteria</taxon>
        <taxon>Candidatus Uhriibacteriota</taxon>
    </lineage>
</organism>
<protein>
    <recommendedName>
        <fullName evidence="6">DUF3048 domain-containing protein</fullName>
    </recommendedName>
</protein>
<gene>
    <name evidence="4" type="ORF">A2318_01880</name>
</gene>
<reference evidence="4 5" key="1">
    <citation type="journal article" date="2016" name="Nat. Commun.">
        <title>Thousands of microbial genomes shed light on interconnected biogeochemical processes in an aquifer system.</title>
        <authorList>
            <person name="Anantharaman K."/>
            <person name="Brown C.T."/>
            <person name="Hug L.A."/>
            <person name="Sharon I."/>
            <person name="Castelle C.J."/>
            <person name="Probst A.J."/>
            <person name="Thomas B.C."/>
            <person name="Singh A."/>
            <person name="Wilkins M.J."/>
            <person name="Karaoz U."/>
            <person name="Brodie E.L."/>
            <person name="Williams K.H."/>
            <person name="Hubbard S.S."/>
            <person name="Banfield J.F."/>
        </authorList>
    </citation>
    <scope>NUCLEOTIDE SEQUENCE [LARGE SCALE GENOMIC DNA]</scope>
</reference>
<keyword evidence="1" id="KW-1133">Transmembrane helix</keyword>
<dbReference type="Proteomes" id="UP000177331">
    <property type="component" value="Unassembled WGS sequence"/>
</dbReference>
<evidence type="ECO:0000256" key="1">
    <source>
        <dbReference type="SAM" id="Phobius"/>
    </source>
</evidence>
<dbReference type="SUPFAM" id="SSF159774">
    <property type="entry name" value="YerB-like"/>
    <property type="match status" value="1"/>
</dbReference>
<evidence type="ECO:0000259" key="3">
    <source>
        <dbReference type="Pfam" id="PF17479"/>
    </source>
</evidence>
<comment type="caution">
    <text evidence="4">The sequence shown here is derived from an EMBL/GenBank/DDBJ whole genome shotgun (WGS) entry which is preliminary data.</text>
</comment>
<dbReference type="Pfam" id="PF17479">
    <property type="entry name" value="DUF3048_C"/>
    <property type="match status" value="1"/>
</dbReference>
<keyword evidence="1" id="KW-0472">Membrane</keyword>
<proteinExistence type="predicted"/>
<dbReference type="Gene3D" id="3.50.90.10">
    <property type="entry name" value="YerB-like"/>
    <property type="match status" value="1"/>
</dbReference>
<dbReference type="STRING" id="1802421.A2318_01880"/>
<dbReference type="InterPro" id="IPR023158">
    <property type="entry name" value="YerB-like_sf"/>
</dbReference>